<feature type="region of interest" description="Disordered" evidence="1">
    <location>
        <begin position="1"/>
        <end position="152"/>
    </location>
</feature>
<dbReference type="HOGENOM" id="CLU_834282_0_0_1"/>
<proteinExistence type="predicted"/>
<organism evidence="2 3">
    <name type="scientific">Exophiala sideris</name>
    <dbReference type="NCBI Taxonomy" id="1016849"/>
    <lineage>
        <taxon>Eukaryota</taxon>
        <taxon>Fungi</taxon>
        <taxon>Dikarya</taxon>
        <taxon>Ascomycota</taxon>
        <taxon>Pezizomycotina</taxon>
        <taxon>Eurotiomycetes</taxon>
        <taxon>Chaetothyriomycetidae</taxon>
        <taxon>Chaetothyriales</taxon>
        <taxon>Herpotrichiellaceae</taxon>
        <taxon>Exophiala</taxon>
    </lineage>
</organism>
<evidence type="ECO:0000256" key="1">
    <source>
        <dbReference type="SAM" id="MobiDB-lite"/>
    </source>
</evidence>
<feature type="compositionally biased region" description="Basic and acidic residues" evidence="1">
    <location>
        <begin position="229"/>
        <end position="241"/>
    </location>
</feature>
<dbReference type="Proteomes" id="UP000053599">
    <property type="component" value="Unassembled WGS sequence"/>
</dbReference>
<dbReference type="AlphaFoldDB" id="A0A0D1WGL4"/>
<name>A0A0D1WGL4_9EURO</name>
<feature type="region of interest" description="Disordered" evidence="1">
    <location>
        <begin position="224"/>
        <end position="333"/>
    </location>
</feature>
<dbReference type="EMBL" id="KN846951">
    <property type="protein sequence ID" value="KIV87905.1"/>
    <property type="molecule type" value="Genomic_DNA"/>
</dbReference>
<accession>A0A0D1WGL4</accession>
<evidence type="ECO:0000313" key="2">
    <source>
        <dbReference type="EMBL" id="KIV87905.1"/>
    </source>
</evidence>
<sequence length="333" mass="36564">MSQGRTTAPQASVPQNHATPAAHHAAGESGPVGMPVDHAAPDEHAMNHEPIAGPSGHTHEEHEDNQPVAGPSGHTHEEDDDNEPVAGPSGHTHEEDDDNPFAGHEDPEAVTAPLESPPLPAKAKPDYDPVSEQTRLHTRYKIPQTNHGMARRRIAHGDDVDKGFNGRVNPNPGGNNDPQETVLMNLQEARYHAVNEITGRQAFNNAYHEGQHQGINTQIALRQAQGLDPKQKTRSSTEQRCRSKHHPAFGRVADSTRLVERADNEGATRYNPYGGNHEQDYEPLTVGQDVQHLGQGQHDYGEGEEEGFDEDEPGEEEHYPDEMGSQDDDNYYD</sequence>
<feature type="compositionally biased region" description="Acidic residues" evidence="1">
    <location>
        <begin position="322"/>
        <end position="333"/>
    </location>
</feature>
<protein>
    <submittedName>
        <fullName evidence="2">Uncharacterized protein</fullName>
    </submittedName>
</protein>
<feature type="compositionally biased region" description="Polar residues" evidence="1">
    <location>
        <begin position="1"/>
        <end position="18"/>
    </location>
</feature>
<feature type="compositionally biased region" description="Low complexity" evidence="1">
    <location>
        <begin position="165"/>
        <end position="177"/>
    </location>
</feature>
<reference evidence="2 3" key="1">
    <citation type="submission" date="2015-01" db="EMBL/GenBank/DDBJ databases">
        <title>The Genome Sequence of Exophiala sideris CBS121828.</title>
        <authorList>
            <consortium name="The Broad Institute Genomics Platform"/>
            <person name="Cuomo C."/>
            <person name="de Hoog S."/>
            <person name="Gorbushina A."/>
            <person name="Stielow B."/>
            <person name="Teixiera M."/>
            <person name="Abouelleil A."/>
            <person name="Chapman S.B."/>
            <person name="Priest M."/>
            <person name="Young S.K."/>
            <person name="Wortman J."/>
            <person name="Nusbaum C."/>
            <person name="Birren B."/>
        </authorList>
    </citation>
    <scope>NUCLEOTIDE SEQUENCE [LARGE SCALE GENOMIC DNA]</scope>
    <source>
        <strain evidence="2 3">CBS 121828</strain>
    </source>
</reference>
<evidence type="ECO:0000313" key="3">
    <source>
        <dbReference type="Proteomes" id="UP000053599"/>
    </source>
</evidence>
<feature type="compositionally biased region" description="Acidic residues" evidence="1">
    <location>
        <begin position="302"/>
        <end position="315"/>
    </location>
</feature>
<gene>
    <name evidence="2" type="ORF">PV11_03421</name>
</gene>
<feature type="compositionally biased region" description="Basic and acidic residues" evidence="1">
    <location>
        <begin position="257"/>
        <end position="266"/>
    </location>
</feature>
<feature type="region of interest" description="Disordered" evidence="1">
    <location>
        <begin position="158"/>
        <end position="177"/>
    </location>
</feature>